<organism evidence="4 5">
    <name type="scientific">Actinomycetospora aurantiaca</name>
    <dbReference type="NCBI Taxonomy" id="3129233"/>
    <lineage>
        <taxon>Bacteria</taxon>
        <taxon>Bacillati</taxon>
        <taxon>Actinomycetota</taxon>
        <taxon>Actinomycetes</taxon>
        <taxon>Pseudonocardiales</taxon>
        <taxon>Pseudonocardiaceae</taxon>
        <taxon>Actinomycetospora</taxon>
    </lineage>
</organism>
<keyword evidence="2" id="KW-0472">Membrane</keyword>
<dbReference type="Pfam" id="PF05729">
    <property type="entry name" value="NACHT"/>
    <property type="match status" value="1"/>
</dbReference>
<dbReference type="Proteomes" id="UP001385809">
    <property type="component" value="Unassembled WGS sequence"/>
</dbReference>
<feature type="transmembrane region" description="Helical" evidence="2">
    <location>
        <begin position="463"/>
        <end position="486"/>
    </location>
</feature>
<evidence type="ECO:0000256" key="2">
    <source>
        <dbReference type="SAM" id="Phobius"/>
    </source>
</evidence>
<keyword evidence="2" id="KW-1133">Transmembrane helix</keyword>
<proteinExistence type="predicted"/>
<name>A0ABU8MVY2_9PSEU</name>
<dbReference type="InterPro" id="IPR027417">
    <property type="entry name" value="P-loop_NTPase"/>
</dbReference>
<dbReference type="EMBL" id="JBBEGN010000022">
    <property type="protein sequence ID" value="MEJ2871406.1"/>
    <property type="molecule type" value="Genomic_DNA"/>
</dbReference>
<feature type="transmembrane region" description="Helical" evidence="2">
    <location>
        <begin position="583"/>
        <end position="606"/>
    </location>
</feature>
<gene>
    <name evidence="4" type="ORF">WCD74_26850</name>
</gene>
<comment type="caution">
    <text evidence="4">The sequence shown here is derived from an EMBL/GenBank/DDBJ whole genome shotgun (WGS) entry which is preliminary data.</text>
</comment>
<dbReference type="Gene3D" id="3.40.50.300">
    <property type="entry name" value="P-loop containing nucleotide triphosphate hydrolases"/>
    <property type="match status" value="1"/>
</dbReference>
<dbReference type="InterPro" id="IPR007111">
    <property type="entry name" value="NACHT_NTPase"/>
</dbReference>
<feature type="transmembrane region" description="Helical" evidence="2">
    <location>
        <begin position="700"/>
        <end position="727"/>
    </location>
</feature>
<accession>A0ABU8MVY2</accession>
<keyword evidence="5" id="KW-1185">Reference proteome</keyword>
<evidence type="ECO:0000313" key="4">
    <source>
        <dbReference type="EMBL" id="MEJ2871406.1"/>
    </source>
</evidence>
<keyword evidence="2" id="KW-0812">Transmembrane</keyword>
<reference evidence="4 5" key="1">
    <citation type="submission" date="2024-03" db="EMBL/GenBank/DDBJ databases">
        <title>Actinomycetospora sp. OC33-EN08, a novel actinomycete isolated from wild orchid (Aerides multiflora).</title>
        <authorList>
            <person name="Suriyachadkun C."/>
        </authorList>
    </citation>
    <scope>NUCLEOTIDE SEQUENCE [LARGE SCALE GENOMIC DNA]</scope>
    <source>
        <strain evidence="4 5">OC33-EN08</strain>
    </source>
</reference>
<evidence type="ECO:0000256" key="1">
    <source>
        <dbReference type="SAM" id="MobiDB-lite"/>
    </source>
</evidence>
<feature type="transmembrane region" description="Helical" evidence="2">
    <location>
        <begin position="498"/>
        <end position="518"/>
    </location>
</feature>
<feature type="transmembrane region" description="Helical" evidence="2">
    <location>
        <begin position="36"/>
        <end position="56"/>
    </location>
</feature>
<feature type="domain" description="NACHT" evidence="3">
    <location>
        <begin position="136"/>
        <end position="256"/>
    </location>
</feature>
<evidence type="ECO:0000259" key="3">
    <source>
        <dbReference type="PROSITE" id="PS50837"/>
    </source>
</evidence>
<dbReference type="SUPFAM" id="SSF52540">
    <property type="entry name" value="P-loop containing nucleoside triphosphate hydrolases"/>
    <property type="match status" value="1"/>
</dbReference>
<evidence type="ECO:0000313" key="5">
    <source>
        <dbReference type="Proteomes" id="UP001385809"/>
    </source>
</evidence>
<feature type="transmembrane region" description="Helical" evidence="2">
    <location>
        <begin position="618"/>
        <end position="641"/>
    </location>
</feature>
<feature type="transmembrane region" description="Helical" evidence="2">
    <location>
        <begin position="429"/>
        <end position="451"/>
    </location>
</feature>
<sequence>MAGAVAGSALALSVAVSVVVNYATQDTPSWLADGSTRWLVLVVLVLVSVVVAVLGARAGTAPRDPAALVAAGRIALAARVRSQWEDELRLRRLFDPYPMPVRWQSVPDLGDRPTESEFRGDRVDALVEDLLARRRPRLVVLGVAGSGKTTLAAQVVVETLRQREDDDPVPVLLALAEWDLDEHPELWSWLAEHLDREHPVLRGAGAGTAAALVAGRHVLPVLDGLDEVPEDARPDLITALNDSLGDTDGVVLTSRTAEYREAVRRSNTVTSALVVEGQSLPSTAVADYLEQATPLPQRSQWQPVVDRLRAGDAGFAAAAATPLDVWLVRTVLLEGDEDPAALLDAASHPGAPAVRTRLLRGLLAAVYERERRLARARGERVRELDVIARWLVTLAVDLDAAGERELRWWRLPEPKMSDGLVRRLIRRTVAGFLGALLTTLVVYTVLAPIGVALRAFGVGAPEAVYVSLGTLSVLLVLAGFATGVLLAGGRRRRRADRVLFALGITVGAQMATPVEILIATPVSVALRNWGATLPSAGVLATVASVVGVLVTVLGAEVGRRVAAARSTSFPVRADFRLRGRLRALAALQVPGIAMGIVLAGAMGLVLAPSATVGVASAVWAAAIFIGIVALTAVLVALVWAIPAWARTDRAHDAVDTPRSTLRADRTYAALRAASWFVALCVLIGMDATALLPALPGSLGFGLFGFIVFVGGGLVLTVGGTAWTRYLTAVMRRALRRRSPWRLMPFLQDMHRWGLLRAVGSTYQFRHAELQDHLAGVGRDQQATPRTGEVLRASATAED</sequence>
<feature type="transmembrane region" description="Helical" evidence="2">
    <location>
        <begin position="538"/>
        <end position="562"/>
    </location>
</feature>
<protein>
    <submittedName>
        <fullName evidence="4">NACHT domain-containing protein</fullName>
    </submittedName>
</protein>
<dbReference type="RefSeq" id="WP_337697974.1">
    <property type="nucleotide sequence ID" value="NZ_JBBEGN010000022.1"/>
</dbReference>
<feature type="transmembrane region" description="Helical" evidence="2">
    <location>
        <begin position="672"/>
        <end position="694"/>
    </location>
</feature>
<dbReference type="PROSITE" id="PS50837">
    <property type="entry name" value="NACHT"/>
    <property type="match status" value="1"/>
</dbReference>
<feature type="region of interest" description="Disordered" evidence="1">
    <location>
        <begin position="775"/>
        <end position="798"/>
    </location>
</feature>